<evidence type="ECO:0000256" key="2">
    <source>
        <dbReference type="ARBA" id="ARBA00022737"/>
    </source>
</evidence>
<dbReference type="SUPFAM" id="SSF49493">
    <property type="entry name" value="HSP40/DnaJ peptide-binding domain"/>
    <property type="match status" value="2"/>
</dbReference>
<dbReference type="GO" id="GO:0051082">
    <property type="term" value="F:unfolded protein binding"/>
    <property type="evidence" value="ECO:0007669"/>
    <property type="project" value="InterPro"/>
</dbReference>
<organism evidence="9 10">
    <name type="scientific">Halocaridina rubra</name>
    <name type="common">Hawaiian red shrimp</name>
    <dbReference type="NCBI Taxonomy" id="373956"/>
    <lineage>
        <taxon>Eukaryota</taxon>
        <taxon>Metazoa</taxon>
        <taxon>Ecdysozoa</taxon>
        <taxon>Arthropoda</taxon>
        <taxon>Crustacea</taxon>
        <taxon>Multicrustacea</taxon>
        <taxon>Malacostraca</taxon>
        <taxon>Eumalacostraca</taxon>
        <taxon>Eucarida</taxon>
        <taxon>Decapoda</taxon>
        <taxon>Pleocyemata</taxon>
        <taxon>Caridea</taxon>
        <taxon>Atyoidea</taxon>
        <taxon>Atyidae</taxon>
        <taxon>Halocaridina</taxon>
    </lineage>
</organism>
<dbReference type="GO" id="GO:0005524">
    <property type="term" value="F:ATP binding"/>
    <property type="evidence" value="ECO:0007669"/>
    <property type="project" value="InterPro"/>
</dbReference>
<reference evidence="9 10" key="1">
    <citation type="submission" date="2023-11" db="EMBL/GenBank/DDBJ databases">
        <title>Halocaridina rubra genome assembly.</title>
        <authorList>
            <person name="Smith C."/>
        </authorList>
    </citation>
    <scope>NUCLEOTIDE SEQUENCE [LARGE SCALE GENOMIC DNA]</scope>
    <source>
        <strain evidence="9">EP-1</strain>
        <tissue evidence="9">Whole</tissue>
    </source>
</reference>
<comment type="caution">
    <text evidence="9">The sequence shown here is derived from an EMBL/GenBank/DDBJ whole genome shotgun (WGS) entry which is preliminary data.</text>
</comment>
<dbReference type="GO" id="GO:0006457">
    <property type="term" value="P:protein folding"/>
    <property type="evidence" value="ECO:0007669"/>
    <property type="project" value="InterPro"/>
</dbReference>
<dbReference type="InterPro" id="IPR012724">
    <property type="entry name" value="DnaJ"/>
</dbReference>
<dbReference type="SMART" id="SM00271">
    <property type="entry name" value="DnaJ"/>
    <property type="match status" value="1"/>
</dbReference>
<feature type="domain" description="J" evidence="7">
    <location>
        <begin position="6"/>
        <end position="68"/>
    </location>
</feature>
<dbReference type="FunFam" id="2.60.260.20:FF:000003">
    <property type="entry name" value="DnaJ subfamily A member 2"/>
    <property type="match status" value="1"/>
</dbReference>
<dbReference type="FunFam" id="2.10.230.10:FF:000001">
    <property type="entry name" value="DnaJ subfamily A member 2"/>
    <property type="match status" value="1"/>
</dbReference>
<dbReference type="Pfam" id="PF00226">
    <property type="entry name" value="DnaJ"/>
    <property type="match status" value="1"/>
</dbReference>
<evidence type="ECO:0000259" key="7">
    <source>
        <dbReference type="PROSITE" id="PS50076"/>
    </source>
</evidence>
<dbReference type="EMBL" id="JAXCGZ010000121">
    <property type="protein sequence ID" value="KAK7086649.1"/>
    <property type="molecule type" value="Genomic_DNA"/>
</dbReference>
<sequence>MVKETAYYDRLGVSPDASPEELKKAYRKLAMKYHPDKNPEGGDKFKQISQAYEVLSDSKKRIIYDEGGEAAIQAGGGGQGFRNPMDIFNMFFGGGGGGMRGDDEDDDDDEGPSFAGFFGGGRRSKKPPPVEHRMGVTLEQLMIGAKRKLKLERKRPCSKCEGRGGKLNATTQTCFTCHGKGVKLTYQQMGPGMVEMHSNCPACAASGRVIDPKDRCPDCEGNRSVTDSVIREVPVERGMKDGSRIVLVGEGDQETGQQAGDVVIVLQEKPHQTYKRKGMELHMDFKISLAEALCGLRRNIVTLDGRNLTIIWPAGVPLQPDKELTILGEGFPLYRNPYVRGDLFIKFVVDFPDKIENNLIKKLEEVFPREKSVTLTGDEELVDMLPFDKEDQPKPQNNSHPYDEEMMDADEQPMGCRQS</sequence>
<dbReference type="Pfam" id="PF01556">
    <property type="entry name" value="DnaJ_C"/>
    <property type="match status" value="1"/>
</dbReference>
<accession>A0AAN9AGX8</accession>
<dbReference type="CDD" id="cd06257">
    <property type="entry name" value="DnaJ"/>
    <property type="match status" value="1"/>
</dbReference>
<evidence type="ECO:0000256" key="4">
    <source>
        <dbReference type="ARBA" id="ARBA00022833"/>
    </source>
</evidence>
<dbReference type="HAMAP" id="MF_01152">
    <property type="entry name" value="DnaJ"/>
    <property type="match status" value="1"/>
</dbReference>
<dbReference type="PROSITE" id="PS00636">
    <property type="entry name" value="DNAJ_1"/>
    <property type="match status" value="1"/>
</dbReference>
<keyword evidence="1 5" id="KW-0479">Metal-binding</keyword>
<dbReference type="InterPro" id="IPR001623">
    <property type="entry name" value="DnaJ_domain"/>
</dbReference>
<keyword evidence="2" id="KW-0677">Repeat</keyword>
<evidence type="ECO:0000259" key="8">
    <source>
        <dbReference type="PROSITE" id="PS51188"/>
    </source>
</evidence>
<dbReference type="PRINTS" id="PR00625">
    <property type="entry name" value="JDOMAIN"/>
</dbReference>
<keyword evidence="4 5" id="KW-0862">Zinc</keyword>
<dbReference type="GO" id="GO:0009408">
    <property type="term" value="P:response to heat"/>
    <property type="evidence" value="ECO:0007669"/>
    <property type="project" value="InterPro"/>
</dbReference>
<dbReference type="Gene3D" id="2.10.230.10">
    <property type="entry name" value="Heat shock protein DnaJ, cysteine-rich domain"/>
    <property type="match status" value="1"/>
</dbReference>
<dbReference type="Gene3D" id="1.10.287.110">
    <property type="entry name" value="DnaJ domain"/>
    <property type="match status" value="1"/>
</dbReference>
<evidence type="ECO:0000313" key="9">
    <source>
        <dbReference type="EMBL" id="KAK7086649.1"/>
    </source>
</evidence>
<dbReference type="InterPro" id="IPR008971">
    <property type="entry name" value="HSP40/DnaJ_pept-bd"/>
</dbReference>
<feature type="region of interest" description="Disordered" evidence="6">
    <location>
        <begin position="97"/>
        <end position="130"/>
    </location>
</feature>
<dbReference type="InterPro" id="IPR044713">
    <property type="entry name" value="DNJA1/2-like"/>
</dbReference>
<dbReference type="CDD" id="cd10747">
    <property type="entry name" value="DnaJ_C"/>
    <property type="match status" value="1"/>
</dbReference>
<feature type="compositionally biased region" description="Acidic residues" evidence="6">
    <location>
        <begin position="102"/>
        <end position="111"/>
    </location>
</feature>
<dbReference type="CDD" id="cd10719">
    <property type="entry name" value="DnaJ_zf"/>
    <property type="match status" value="1"/>
</dbReference>
<dbReference type="InterPro" id="IPR036869">
    <property type="entry name" value="J_dom_sf"/>
</dbReference>
<feature type="region of interest" description="Disordered" evidence="6">
    <location>
        <begin position="382"/>
        <end position="419"/>
    </location>
</feature>
<evidence type="ECO:0000256" key="3">
    <source>
        <dbReference type="ARBA" id="ARBA00022771"/>
    </source>
</evidence>
<dbReference type="InterPro" id="IPR002939">
    <property type="entry name" value="DnaJ_C"/>
</dbReference>
<proteinExistence type="inferred from homology"/>
<dbReference type="InterPro" id="IPR001305">
    <property type="entry name" value="HSP_DnaJ_Cys-rich_dom"/>
</dbReference>
<dbReference type="InterPro" id="IPR018253">
    <property type="entry name" value="DnaJ_domain_CS"/>
</dbReference>
<feature type="domain" description="CR-type" evidence="8">
    <location>
        <begin position="144"/>
        <end position="228"/>
    </location>
</feature>
<dbReference type="PROSITE" id="PS50076">
    <property type="entry name" value="DNAJ_2"/>
    <property type="match status" value="1"/>
</dbReference>
<name>A0AAN9AGX8_HALRR</name>
<evidence type="ECO:0000256" key="1">
    <source>
        <dbReference type="ARBA" id="ARBA00022723"/>
    </source>
</evidence>
<keyword evidence="10" id="KW-1185">Reference proteome</keyword>
<protein>
    <submittedName>
        <fullName evidence="9">Mitochondrial protein import protein MAS5</fullName>
    </submittedName>
</protein>
<keyword evidence="3 5" id="KW-0863">Zinc-finger</keyword>
<feature type="zinc finger region" description="CR-type" evidence="5">
    <location>
        <begin position="144"/>
        <end position="228"/>
    </location>
</feature>
<evidence type="ECO:0000313" key="10">
    <source>
        <dbReference type="Proteomes" id="UP001381693"/>
    </source>
</evidence>
<dbReference type="GO" id="GO:0008270">
    <property type="term" value="F:zinc ion binding"/>
    <property type="evidence" value="ECO:0007669"/>
    <property type="project" value="UniProtKB-KW"/>
</dbReference>
<dbReference type="GO" id="GO:0030544">
    <property type="term" value="F:Hsp70 protein binding"/>
    <property type="evidence" value="ECO:0007669"/>
    <property type="project" value="InterPro"/>
</dbReference>
<dbReference type="PANTHER" id="PTHR43888">
    <property type="entry name" value="DNAJ-LIKE-2, ISOFORM A-RELATED"/>
    <property type="match status" value="1"/>
</dbReference>
<evidence type="ECO:0000256" key="6">
    <source>
        <dbReference type="SAM" id="MobiDB-lite"/>
    </source>
</evidence>
<dbReference type="AlphaFoldDB" id="A0AAN9AGX8"/>
<gene>
    <name evidence="9" type="primary">DNAJA1</name>
    <name evidence="9" type="ORF">SK128_020104</name>
</gene>
<dbReference type="PROSITE" id="PS51188">
    <property type="entry name" value="ZF_CR"/>
    <property type="match status" value="1"/>
</dbReference>
<dbReference type="Proteomes" id="UP001381693">
    <property type="component" value="Unassembled WGS sequence"/>
</dbReference>
<evidence type="ECO:0000256" key="5">
    <source>
        <dbReference type="PROSITE-ProRule" id="PRU00546"/>
    </source>
</evidence>
<dbReference type="Pfam" id="PF00684">
    <property type="entry name" value="DnaJ_CXXCXGXG"/>
    <property type="match status" value="1"/>
</dbReference>
<dbReference type="SUPFAM" id="SSF46565">
    <property type="entry name" value="Chaperone J-domain"/>
    <property type="match status" value="1"/>
</dbReference>
<dbReference type="SUPFAM" id="SSF57938">
    <property type="entry name" value="DnaJ/Hsp40 cysteine-rich domain"/>
    <property type="match status" value="1"/>
</dbReference>
<dbReference type="InterPro" id="IPR036410">
    <property type="entry name" value="HSP_DnaJ_Cys-rich_dom_sf"/>
</dbReference>
<dbReference type="Gene3D" id="2.60.260.20">
    <property type="entry name" value="Urease metallochaperone UreE, N-terminal domain"/>
    <property type="match status" value="2"/>
</dbReference>
<dbReference type="FunFam" id="1.10.287.110:FF:000014">
    <property type="entry name" value="dnaJ homolog subfamily A member 1"/>
    <property type="match status" value="1"/>
</dbReference>